<proteinExistence type="predicted"/>
<dbReference type="EMBL" id="MN738937">
    <property type="protein sequence ID" value="QHT32402.1"/>
    <property type="molecule type" value="Genomic_DNA"/>
</dbReference>
<accession>A0A6C0EUH4</accession>
<evidence type="ECO:0000313" key="1">
    <source>
        <dbReference type="EMBL" id="QHT32402.1"/>
    </source>
</evidence>
<name>A0A6C0EUH4_9ZZZZ</name>
<protein>
    <submittedName>
        <fullName evidence="1">Uncharacterized protein</fullName>
    </submittedName>
</protein>
<dbReference type="AlphaFoldDB" id="A0A6C0EUH4"/>
<sequence>MFRSFFFIKRNIYNYDFNFIKLKSYIFVYKCVKMNIMNEQIWKKKMGDVTNLSLEQVFDNVYLECCIEYKNGKVINGKKVISSKKLIILNEIYKRTNYVNCNPYTLLK</sequence>
<organism evidence="1">
    <name type="scientific">viral metagenome</name>
    <dbReference type="NCBI Taxonomy" id="1070528"/>
    <lineage>
        <taxon>unclassified sequences</taxon>
        <taxon>metagenomes</taxon>
        <taxon>organismal metagenomes</taxon>
    </lineage>
</organism>
<reference evidence="1" key="1">
    <citation type="journal article" date="2020" name="Nature">
        <title>Giant virus diversity and host interactions through global metagenomics.</title>
        <authorList>
            <person name="Schulz F."/>
            <person name="Roux S."/>
            <person name="Paez-Espino D."/>
            <person name="Jungbluth S."/>
            <person name="Walsh D.A."/>
            <person name="Denef V.J."/>
            <person name="McMahon K.D."/>
            <person name="Konstantinidis K.T."/>
            <person name="Eloe-Fadrosh E.A."/>
            <person name="Kyrpides N.C."/>
            <person name="Woyke T."/>
        </authorList>
    </citation>
    <scope>NUCLEOTIDE SEQUENCE</scope>
    <source>
        <strain evidence="1">GVMAG-M-3300009159-65</strain>
    </source>
</reference>